<dbReference type="SUPFAM" id="SSF50044">
    <property type="entry name" value="SH3-domain"/>
    <property type="match status" value="2"/>
</dbReference>
<dbReference type="InterPro" id="IPR035758">
    <property type="entry name" value="NoxO1_SH3_2"/>
</dbReference>
<evidence type="ECO:0000256" key="2">
    <source>
        <dbReference type="PROSITE-ProRule" id="PRU00192"/>
    </source>
</evidence>
<evidence type="ECO:0000256" key="3">
    <source>
        <dbReference type="SAM" id="MobiDB-lite"/>
    </source>
</evidence>
<name>A0A9Q1D052_CONCO</name>
<protein>
    <recommendedName>
        <fullName evidence="8">NADPH oxidase organizer 1</fullName>
    </recommendedName>
</protein>
<feature type="domain" description="SH3" evidence="4">
    <location>
        <begin position="271"/>
        <end position="330"/>
    </location>
</feature>
<reference evidence="6" key="1">
    <citation type="journal article" date="2023" name="Science">
        <title>Genome structures resolve the early diversification of teleost fishes.</title>
        <authorList>
            <person name="Parey E."/>
            <person name="Louis A."/>
            <person name="Montfort J."/>
            <person name="Bouchez O."/>
            <person name="Roques C."/>
            <person name="Iampietro C."/>
            <person name="Lluch J."/>
            <person name="Castinel A."/>
            <person name="Donnadieu C."/>
            <person name="Desvignes T."/>
            <person name="Floi Bucao C."/>
            <person name="Jouanno E."/>
            <person name="Wen M."/>
            <person name="Mejri S."/>
            <person name="Dirks R."/>
            <person name="Jansen H."/>
            <person name="Henkel C."/>
            <person name="Chen W.J."/>
            <person name="Zahm M."/>
            <person name="Cabau C."/>
            <person name="Klopp C."/>
            <person name="Thompson A.W."/>
            <person name="Robinson-Rechavi M."/>
            <person name="Braasch I."/>
            <person name="Lecointre G."/>
            <person name="Bobe J."/>
            <person name="Postlethwait J.H."/>
            <person name="Berthelot C."/>
            <person name="Roest Crollius H."/>
            <person name="Guiguen Y."/>
        </authorList>
    </citation>
    <scope>NUCLEOTIDE SEQUENCE</scope>
    <source>
        <strain evidence="6">Concon-B</strain>
    </source>
</reference>
<feature type="compositionally biased region" description="Basic and acidic residues" evidence="3">
    <location>
        <begin position="499"/>
        <end position="512"/>
    </location>
</feature>
<proteinExistence type="predicted"/>
<gene>
    <name evidence="6" type="ORF">COCON_G00205140</name>
</gene>
<dbReference type="FunFam" id="2.30.30.40:FF:000233">
    <property type="entry name" value="NADPH oxidase organizer 1"/>
    <property type="match status" value="1"/>
</dbReference>
<dbReference type="PROSITE" id="PS50195">
    <property type="entry name" value="PX"/>
    <property type="match status" value="1"/>
</dbReference>
<feature type="region of interest" description="Disordered" evidence="3">
    <location>
        <begin position="354"/>
        <end position="384"/>
    </location>
</feature>
<evidence type="ECO:0008006" key="8">
    <source>
        <dbReference type="Google" id="ProtNLM"/>
    </source>
</evidence>
<evidence type="ECO:0000313" key="6">
    <source>
        <dbReference type="EMBL" id="KAJ8253902.1"/>
    </source>
</evidence>
<dbReference type="Pfam" id="PF00018">
    <property type="entry name" value="SH3_1"/>
    <property type="match status" value="1"/>
</dbReference>
<dbReference type="Gene3D" id="2.30.30.40">
    <property type="entry name" value="SH3 Domains"/>
    <property type="match status" value="2"/>
</dbReference>
<dbReference type="PROSITE" id="PS50002">
    <property type="entry name" value="SH3"/>
    <property type="match status" value="2"/>
</dbReference>
<dbReference type="Gene3D" id="3.30.1520.10">
    <property type="entry name" value="Phox-like domain"/>
    <property type="match status" value="1"/>
</dbReference>
<dbReference type="SMART" id="SM00326">
    <property type="entry name" value="SH3"/>
    <property type="match status" value="2"/>
</dbReference>
<dbReference type="SUPFAM" id="SSF64268">
    <property type="entry name" value="PX domain"/>
    <property type="match status" value="1"/>
</dbReference>
<keyword evidence="1 2" id="KW-0728">SH3 domain</keyword>
<dbReference type="GO" id="GO:0016176">
    <property type="term" value="F:superoxide-generating NADPH oxidase activator activity"/>
    <property type="evidence" value="ECO:0007669"/>
    <property type="project" value="TreeGrafter"/>
</dbReference>
<dbReference type="InterPro" id="IPR001683">
    <property type="entry name" value="PX_dom"/>
</dbReference>
<dbReference type="GO" id="GO:0035091">
    <property type="term" value="F:phosphatidylinositol binding"/>
    <property type="evidence" value="ECO:0007669"/>
    <property type="project" value="InterPro"/>
</dbReference>
<dbReference type="FunFam" id="3.30.1520.10:FF:000040">
    <property type="entry name" value="NADPH oxidase organizer 1"/>
    <property type="match status" value="1"/>
</dbReference>
<feature type="compositionally biased region" description="Low complexity" evidence="3">
    <location>
        <begin position="450"/>
        <end position="470"/>
    </location>
</feature>
<dbReference type="GO" id="GO:0042554">
    <property type="term" value="P:superoxide anion generation"/>
    <property type="evidence" value="ECO:0007669"/>
    <property type="project" value="TreeGrafter"/>
</dbReference>
<evidence type="ECO:0000313" key="7">
    <source>
        <dbReference type="Proteomes" id="UP001152803"/>
    </source>
</evidence>
<dbReference type="AlphaFoldDB" id="A0A9Q1D052"/>
<organism evidence="6 7">
    <name type="scientific">Conger conger</name>
    <name type="common">Conger eel</name>
    <name type="synonym">Muraena conger</name>
    <dbReference type="NCBI Taxonomy" id="82655"/>
    <lineage>
        <taxon>Eukaryota</taxon>
        <taxon>Metazoa</taxon>
        <taxon>Chordata</taxon>
        <taxon>Craniata</taxon>
        <taxon>Vertebrata</taxon>
        <taxon>Euteleostomi</taxon>
        <taxon>Actinopterygii</taxon>
        <taxon>Neopterygii</taxon>
        <taxon>Teleostei</taxon>
        <taxon>Anguilliformes</taxon>
        <taxon>Congridae</taxon>
        <taxon>Conger</taxon>
    </lineage>
</organism>
<feature type="domain" description="SH3" evidence="4">
    <location>
        <begin position="194"/>
        <end position="256"/>
    </location>
</feature>
<dbReference type="PANTHER" id="PTHR15706">
    <property type="entry name" value="SH3 MULTIPLE DOMAIN"/>
    <property type="match status" value="1"/>
</dbReference>
<evidence type="ECO:0000259" key="5">
    <source>
        <dbReference type="PROSITE" id="PS50195"/>
    </source>
</evidence>
<feature type="domain" description="PX" evidence="5">
    <location>
        <begin position="1"/>
        <end position="159"/>
    </location>
</feature>
<evidence type="ECO:0000259" key="4">
    <source>
        <dbReference type="PROSITE" id="PS50002"/>
    </source>
</evidence>
<dbReference type="InterPro" id="IPR051228">
    <property type="entry name" value="NADPH_Oxidase/PX-Domain"/>
</dbReference>
<dbReference type="EMBL" id="JAFJMO010000016">
    <property type="protein sequence ID" value="KAJ8253902.1"/>
    <property type="molecule type" value="Genomic_DNA"/>
</dbReference>
<accession>A0A9Q1D052</accession>
<feature type="region of interest" description="Disordered" evidence="3">
    <location>
        <begin position="540"/>
        <end position="559"/>
    </location>
</feature>
<keyword evidence="7" id="KW-1185">Reference proteome</keyword>
<dbReference type="PANTHER" id="PTHR15706:SF10">
    <property type="entry name" value="NADPH OXIDASE ORGANIZER 1"/>
    <property type="match status" value="1"/>
</dbReference>
<dbReference type="Proteomes" id="UP001152803">
    <property type="component" value="Unassembled WGS sequence"/>
</dbReference>
<dbReference type="GO" id="GO:0005737">
    <property type="term" value="C:cytoplasm"/>
    <property type="evidence" value="ECO:0007669"/>
    <property type="project" value="TreeGrafter"/>
</dbReference>
<sequence length="559" mass="62970">MVDPEKTESVVFTGESQLYKQTGGTRLQNRIQSTMSDQRYPVIIRLIGVMHKTKSKMFMTSVLWSDDSDIIVYRSFQDFKKLHKQLKKRFPTERTIGKSERMIPKFRAVTVQKKKKGPSKSMVRLNFLEKYFSQLLKCEPRVTQCTEISQFFHPTPQDLQPDIGKDSIVVMPSEDLRDGGDHPGNGVGNVSQPFVTETYRCVAPYETKDTKNRPFKVALNETVDVLIKDKAGWWLVENENKCMAWFPAPYLEKCEGEDEEGEEDERSVTPEEGMLYHAVKNFKATKADEASVSIGTVVEVLQKSDNGWWLIRCKGKVGYVPSMYLRPYSNPVRFAAMQNERRGSNLNQALQVPGAAAPLSSHGRKLSRSHGNLLSPGDYQPGGMRESLSLEQLADPHPRPHSTQPPRLRDSLSLERLADPHPRPHSAQPTIRVEPPEEQQQEGRLGDRQSSLSSEWSSEGSSELSFSDDSSAPDVHSVSLPVSSWQARRPLTPQLAVPPDDRLTSSRSDPDLFKSASTPKVPPRPHAQEILSRCTTITRRAAQSPSRTRIPLSLIPQSR</sequence>
<dbReference type="InterPro" id="IPR001452">
    <property type="entry name" value="SH3_domain"/>
</dbReference>
<dbReference type="Pfam" id="PF00787">
    <property type="entry name" value="PX"/>
    <property type="match status" value="1"/>
</dbReference>
<dbReference type="CDD" id="cd12024">
    <property type="entry name" value="SH3_NoxO1_2"/>
    <property type="match status" value="1"/>
</dbReference>
<feature type="region of interest" description="Disordered" evidence="3">
    <location>
        <begin position="417"/>
        <end position="526"/>
    </location>
</feature>
<dbReference type="OrthoDB" id="10255964at2759"/>
<comment type="caution">
    <text evidence="6">The sequence shown here is derived from an EMBL/GenBank/DDBJ whole genome shotgun (WGS) entry which is preliminary data.</text>
</comment>
<dbReference type="SMART" id="SM00312">
    <property type="entry name" value="PX"/>
    <property type="match status" value="1"/>
</dbReference>
<dbReference type="InterPro" id="IPR036028">
    <property type="entry name" value="SH3-like_dom_sf"/>
</dbReference>
<dbReference type="InterPro" id="IPR036871">
    <property type="entry name" value="PX_dom_sf"/>
</dbReference>
<evidence type="ECO:0000256" key="1">
    <source>
        <dbReference type="ARBA" id="ARBA00022443"/>
    </source>
</evidence>
<dbReference type="FunFam" id="2.30.30.40:FF:000219">
    <property type="entry name" value="NADPH oxidase organizer 1"/>
    <property type="match status" value="1"/>
</dbReference>